<keyword evidence="2" id="KW-1185">Reference proteome</keyword>
<evidence type="ECO:0000313" key="2">
    <source>
        <dbReference type="Proteomes" id="UP000614350"/>
    </source>
</evidence>
<accession>A0A834MVD8</accession>
<dbReference type="EMBL" id="JACSEA010000013">
    <property type="protein sequence ID" value="KAF7386640.1"/>
    <property type="molecule type" value="Genomic_DNA"/>
</dbReference>
<organism evidence="1 2">
    <name type="scientific">Vespula vulgaris</name>
    <name type="common">Yellow jacket</name>
    <name type="synonym">Wasp</name>
    <dbReference type="NCBI Taxonomy" id="7454"/>
    <lineage>
        <taxon>Eukaryota</taxon>
        <taxon>Metazoa</taxon>
        <taxon>Ecdysozoa</taxon>
        <taxon>Arthropoda</taxon>
        <taxon>Hexapoda</taxon>
        <taxon>Insecta</taxon>
        <taxon>Pterygota</taxon>
        <taxon>Neoptera</taxon>
        <taxon>Endopterygota</taxon>
        <taxon>Hymenoptera</taxon>
        <taxon>Apocrita</taxon>
        <taxon>Aculeata</taxon>
        <taxon>Vespoidea</taxon>
        <taxon>Vespidae</taxon>
        <taxon>Vespinae</taxon>
        <taxon>Vespula</taxon>
    </lineage>
</organism>
<proteinExistence type="predicted"/>
<protein>
    <submittedName>
        <fullName evidence="1">Uncharacterized protein</fullName>
    </submittedName>
</protein>
<reference evidence="1" key="1">
    <citation type="journal article" date="2020" name="G3 (Bethesda)">
        <title>High-Quality Assemblies for Three Invasive Social Wasps from the &lt;i&gt;Vespula&lt;/i&gt; Genus.</title>
        <authorList>
            <person name="Harrop T.W.R."/>
            <person name="Guhlin J."/>
            <person name="McLaughlin G.M."/>
            <person name="Permina E."/>
            <person name="Stockwell P."/>
            <person name="Gilligan J."/>
            <person name="Le Lec M.F."/>
            <person name="Gruber M.A.M."/>
            <person name="Quinn O."/>
            <person name="Lovegrove M."/>
            <person name="Duncan E.J."/>
            <person name="Remnant E.J."/>
            <person name="Van Eeckhoven J."/>
            <person name="Graham B."/>
            <person name="Knapp R.A."/>
            <person name="Langford K.W."/>
            <person name="Kronenberg Z."/>
            <person name="Press M.O."/>
            <person name="Eacker S.M."/>
            <person name="Wilson-Rankin E.E."/>
            <person name="Purcell J."/>
            <person name="Lester P.J."/>
            <person name="Dearden P.K."/>
        </authorList>
    </citation>
    <scope>NUCLEOTIDE SEQUENCE</scope>
    <source>
        <strain evidence="1">Marl-1</strain>
    </source>
</reference>
<gene>
    <name evidence="1" type="ORF">HZH66_011092</name>
</gene>
<name>A0A834MVD8_VESVU</name>
<evidence type="ECO:0000313" key="1">
    <source>
        <dbReference type="EMBL" id="KAF7386640.1"/>
    </source>
</evidence>
<dbReference type="Proteomes" id="UP000614350">
    <property type="component" value="Unassembled WGS sequence"/>
</dbReference>
<comment type="caution">
    <text evidence="1">The sequence shown here is derived from an EMBL/GenBank/DDBJ whole genome shotgun (WGS) entry which is preliminary data.</text>
</comment>
<dbReference type="AlphaFoldDB" id="A0A834MVD8"/>
<sequence length="78" mass="8707">MHEDSGTPSSICVDVDRENRRNTFRASRCPCSNKKKTRGNGGRLLGLADTRRGSFKRFDVSSALTKQRGGTLVRYRSS</sequence>